<dbReference type="Proteomes" id="UP001430804">
    <property type="component" value="Unassembled WGS sequence"/>
</dbReference>
<proteinExistence type="predicted"/>
<comment type="caution">
    <text evidence="2">The sequence shown here is derived from an EMBL/GenBank/DDBJ whole genome shotgun (WGS) entry which is preliminary data.</text>
</comment>
<dbReference type="Pfam" id="PF15887">
    <property type="entry name" value="Peptidase_Mx"/>
    <property type="match status" value="1"/>
</dbReference>
<evidence type="ECO:0000313" key="2">
    <source>
        <dbReference type="EMBL" id="MBW3096909.1"/>
    </source>
</evidence>
<reference evidence="2" key="1">
    <citation type="submission" date="2021-07" db="EMBL/GenBank/DDBJ databases">
        <title>Pseudohoeflea marina sp. nov. a polyhydroxyalcanoate-producing bacterium.</title>
        <authorList>
            <person name="Zheng W."/>
            <person name="Yu S."/>
            <person name="Huang Y."/>
        </authorList>
    </citation>
    <scope>NUCLEOTIDE SEQUENCE</scope>
    <source>
        <strain evidence="2">DP4N28-3</strain>
    </source>
</reference>
<name>A0ABS6WLS8_9HYPH</name>
<keyword evidence="3" id="KW-1185">Reference proteome</keyword>
<organism evidence="2 3">
    <name type="scientific">Pseudohoeflea coraliihabitans</name>
    <dbReference type="NCBI Taxonomy" id="2860393"/>
    <lineage>
        <taxon>Bacteria</taxon>
        <taxon>Pseudomonadati</taxon>
        <taxon>Pseudomonadota</taxon>
        <taxon>Alphaproteobacteria</taxon>
        <taxon>Hyphomicrobiales</taxon>
        <taxon>Rhizobiaceae</taxon>
        <taxon>Pseudohoeflea</taxon>
    </lineage>
</organism>
<sequence length="365" mass="40696">MKLFTCTHCQQVVFFENVTCERCGAATGYEPGSNTMIALERAGDVWKPAGSHGPHAGGPDCRYCDNYRFGVCNWLVRADNPETYCLACRHNETVPDPDQGDNLAHWQAMEIAKRRLFYTLLQLQLPLTDRRQDPNEGLGFDFLAEGASSSKKVMTGHDEGLITIALAEADEAERVRRRQALGEPYRTLLGHFRHEVGHWYWDRLVRDSSGNALAACRALFGDDTEDYAAALKRHYENGPRPDWQQEFVSSYAGAHAWEDFAETWAHYLHIIDSLDTGRAWGVRTAPGVAPDGLLATDIGFDAYGHDTTVTQIADAWLALSAALNSFNRSMGHGDLYPFVLSPKVIEKLGFIHDLVRGRFGGARFG</sequence>
<dbReference type="Pfam" id="PF10005">
    <property type="entry name" value="Zn_ribbon_DZR_6"/>
    <property type="match status" value="1"/>
</dbReference>
<dbReference type="EMBL" id="JAHWQX010000002">
    <property type="protein sequence ID" value="MBW3096909.1"/>
    <property type="molecule type" value="Genomic_DNA"/>
</dbReference>
<dbReference type="PIRSF" id="PIRSF012641">
    <property type="entry name" value="UCP012641"/>
    <property type="match status" value="1"/>
</dbReference>
<evidence type="ECO:0000259" key="1">
    <source>
        <dbReference type="Pfam" id="PF10005"/>
    </source>
</evidence>
<dbReference type="RefSeq" id="WP_219200875.1">
    <property type="nucleotide sequence ID" value="NZ_JAHWQX010000002.1"/>
</dbReference>
<feature type="domain" description="Zinc-ribbon" evidence="1">
    <location>
        <begin position="3"/>
        <end position="97"/>
    </location>
</feature>
<evidence type="ECO:0000313" key="3">
    <source>
        <dbReference type="Proteomes" id="UP001430804"/>
    </source>
</evidence>
<dbReference type="InterPro" id="IPR031321">
    <property type="entry name" value="UCP012641"/>
</dbReference>
<gene>
    <name evidence="2" type="ORF">KY465_06425</name>
</gene>
<protein>
    <submittedName>
        <fullName evidence="2">Zinc-binding metallopeptidase</fullName>
    </submittedName>
</protein>
<accession>A0ABS6WLS8</accession>
<dbReference type="InterPro" id="IPR011201">
    <property type="entry name" value="Zinc-ribbon_6_bact"/>
</dbReference>